<feature type="compositionally biased region" description="Low complexity" evidence="1">
    <location>
        <begin position="9"/>
        <end position="20"/>
    </location>
</feature>
<feature type="region of interest" description="Disordered" evidence="1">
    <location>
        <begin position="83"/>
        <end position="116"/>
    </location>
</feature>
<evidence type="ECO:0000256" key="1">
    <source>
        <dbReference type="SAM" id="MobiDB-lite"/>
    </source>
</evidence>
<dbReference type="EMBL" id="CP086717">
    <property type="protein sequence ID" value="WOO81774.1"/>
    <property type="molecule type" value="Genomic_DNA"/>
</dbReference>
<dbReference type="AlphaFoldDB" id="A0AAF0YDF4"/>
<evidence type="ECO:0000259" key="2">
    <source>
        <dbReference type="PROSITE" id="PS50048"/>
    </source>
</evidence>
<dbReference type="InterPro" id="IPR001138">
    <property type="entry name" value="Zn2Cys6_DnaBD"/>
</dbReference>
<accession>A0AAF0YDF4</accession>
<dbReference type="GeneID" id="87808524"/>
<feature type="region of interest" description="Disordered" evidence="1">
    <location>
        <begin position="1"/>
        <end position="34"/>
    </location>
</feature>
<dbReference type="InterPro" id="IPR036864">
    <property type="entry name" value="Zn2-C6_fun-type_DNA-bd_sf"/>
</dbReference>
<organism evidence="3 4">
    <name type="scientific">Vanrija pseudolonga</name>
    <dbReference type="NCBI Taxonomy" id="143232"/>
    <lineage>
        <taxon>Eukaryota</taxon>
        <taxon>Fungi</taxon>
        <taxon>Dikarya</taxon>
        <taxon>Basidiomycota</taxon>
        <taxon>Agaricomycotina</taxon>
        <taxon>Tremellomycetes</taxon>
        <taxon>Trichosporonales</taxon>
        <taxon>Trichosporonaceae</taxon>
        <taxon>Vanrija</taxon>
    </lineage>
</organism>
<reference evidence="3" key="1">
    <citation type="submission" date="2023-10" db="EMBL/GenBank/DDBJ databases">
        <authorList>
            <person name="Noh H."/>
        </authorList>
    </citation>
    <scope>NUCLEOTIDE SEQUENCE</scope>
    <source>
        <strain evidence="3">DUCC4014</strain>
    </source>
</reference>
<dbReference type="CDD" id="cd00067">
    <property type="entry name" value="GAL4"/>
    <property type="match status" value="1"/>
</dbReference>
<gene>
    <name evidence="3" type="ORF">LOC62_04G005295</name>
</gene>
<dbReference type="Proteomes" id="UP000827549">
    <property type="component" value="Chromosome 4"/>
</dbReference>
<dbReference type="GO" id="GO:0000981">
    <property type="term" value="F:DNA-binding transcription factor activity, RNA polymerase II-specific"/>
    <property type="evidence" value="ECO:0007669"/>
    <property type="project" value="InterPro"/>
</dbReference>
<name>A0AAF0YDF4_9TREE</name>
<feature type="domain" description="Zn(2)-C6 fungal-type" evidence="2">
    <location>
        <begin position="35"/>
        <end position="78"/>
    </location>
</feature>
<keyword evidence="4" id="KW-1185">Reference proteome</keyword>
<dbReference type="RefSeq" id="XP_062627806.1">
    <property type="nucleotide sequence ID" value="XM_062771822.1"/>
</dbReference>
<protein>
    <recommendedName>
        <fullName evidence="2">Zn(2)-C6 fungal-type domain-containing protein</fullName>
    </recommendedName>
</protein>
<feature type="region of interest" description="Disordered" evidence="1">
    <location>
        <begin position="642"/>
        <end position="665"/>
    </location>
</feature>
<dbReference type="PROSITE" id="PS50048">
    <property type="entry name" value="ZN2_CY6_FUNGAL_2"/>
    <property type="match status" value="1"/>
</dbReference>
<sequence>MPPPHQPLASASGSGSSSASPVPPTAPRRSIARRSCQLCRQRKARCELPDETVPDSPVPLAQELKCHRCKVLREDCVVLSAGRAGTSKKRKADDAPTNDATPPVRAQQPAPPAGADEEHTIMSTFEPGRPTQPVGKSSLRYHSRPLTLTTEMLRLAFAPEATSATDAWPISVEVVQDAYHQLLLIHPALPALSPPTATASISERLLQRLMWYVCGLHTPSFPTSTLQTLAEDIPRLRDDVLRRLPTSLDTVLALQLFGIFVPLGVLPGQAVIEARSVGKNDMVHVAASHVLRRLQAADTPSVTAYNLAWTALLDTKLRISTELDSDRPAAPDDLGTAITSARNLVSVPGQAWAAHLASDDATSRARAVGQLALCDRIIRDGQVLQTMQAMYSAIDQMAHGTITPSNVVAIGAQQLSGATEAREATEDLLNTSLSMYSLDPTDPLVRPWLTCRAIHSAHRDGKIQRTALRLLMATHYLPRDTSVENAERVRQALQRSYHTPDVLAFFTADPSPAGFDLIPSLSTSRMASLEAILGSFQRLLPTDLQPWHELWAMAVDGTSVFKEMQAGSIMLVGPMNGEKGERALRQKSRIHEWGGAKAGLLAVADILLQGEAGVVPVPPGAKTIGTMCDKLVRSMIKVMDERQFDDDPSGRQGLHVEHPRLLGGK</sequence>
<dbReference type="SUPFAM" id="SSF57701">
    <property type="entry name" value="Zn2/Cys6 DNA-binding domain"/>
    <property type="match status" value="1"/>
</dbReference>
<dbReference type="GO" id="GO:0008270">
    <property type="term" value="F:zinc ion binding"/>
    <property type="evidence" value="ECO:0007669"/>
    <property type="project" value="InterPro"/>
</dbReference>
<evidence type="ECO:0000313" key="4">
    <source>
        <dbReference type="Proteomes" id="UP000827549"/>
    </source>
</evidence>
<proteinExistence type="predicted"/>
<evidence type="ECO:0000313" key="3">
    <source>
        <dbReference type="EMBL" id="WOO81774.1"/>
    </source>
</evidence>
<feature type="compositionally biased region" description="Basic and acidic residues" evidence="1">
    <location>
        <begin position="654"/>
        <end position="665"/>
    </location>
</feature>